<feature type="transmembrane region" description="Helical" evidence="1">
    <location>
        <begin position="225"/>
        <end position="247"/>
    </location>
</feature>
<feature type="transmembrane region" description="Helical" evidence="1">
    <location>
        <begin position="402"/>
        <end position="425"/>
    </location>
</feature>
<dbReference type="PROSITE" id="PS51832">
    <property type="entry name" value="HD_GYP"/>
    <property type="match status" value="1"/>
</dbReference>
<dbReference type="Pfam" id="PF13487">
    <property type="entry name" value="HD_5"/>
    <property type="match status" value="1"/>
</dbReference>
<dbReference type="Proteomes" id="UP000179284">
    <property type="component" value="Chromosome I"/>
</dbReference>
<dbReference type="InterPro" id="IPR003607">
    <property type="entry name" value="HD/PDEase_dom"/>
</dbReference>
<feature type="transmembrane region" description="Helical" evidence="1">
    <location>
        <begin position="12"/>
        <end position="33"/>
    </location>
</feature>
<gene>
    <name evidence="3" type="ORF">bhn_I1383</name>
</gene>
<evidence type="ECO:0000313" key="4">
    <source>
        <dbReference type="Proteomes" id="UP000179284"/>
    </source>
</evidence>
<feature type="transmembrane region" description="Helical" evidence="1">
    <location>
        <begin position="161"/>
        <end position="182"/>
    </location>
</feature>
<dbReference type="SMART" id="SM00471">
    <property type="entry name" value="HDc"/>
    <property type="match status" value="1"/>
</dbReference>
<feature type="domain" description="HD-GYP" evidence="2">
    <location>
        <begin position="499"/>
        <end position="709"/>
    </location>
</feature>
<reference evidence="4" key="1">
    <citation type="submission" date="2016-10" db="EMBL/GenBank/DDBJ databases">
        <title>The complete genome sequence of the rumen bacterium Butyrivibrio hungatei MB2003.</title>
        <authorList>
            <person name="Palevich N."/>
            <person name="Kelly W.J."/>
            <person name="Leahy S.C."/>
            <person name="Altermann E."/>
            <person name="Rakonjac J."/>
            <person name="Attwood G.T."/>
        </authorList>
    </citation>
    <scope>NUCLEOTIDE SEQUENCE [LARGE SCALE GENOMIC DNA]</scope>
    <source>
        <strain evidence="4">MB2003</strain>
    </source>
</reference>
<protein>
    <submittedName>
        <fullName evidence="3">HD family phosphohydrolase</fullName>
    </submittedName>
</protein>
<dbReference type="RefSeq" id="WP_071176107.1">
    <property type="nucleotide sequence ID" value="NZ_CP017831.1"/>
</dbReference>
<dbReference type="InterPro" id="IPR052020">
    <property type="entry name" value="Cyclic_di-GMP/3'3'-cGAMP_PDE"/>
</dbReference>
<dbReference type="AlphaFoldDB" id="A0A1D9P1E1"/>
<dbReference type="InterPro" id="IPR037522">
    <property type="entry name" value="HD_GYP_dom"/>
</dbReference>
<organism evidence="3 4">
    <name type="scientific">Butyrivibrio hungatei</name>
    <dbReference type="NCBI Taxonomy" id="185008"/>
    <lineage>
        <taxon>Bacteria</taxon>
        <taxon>Bacillati</taxon>
        <taxon>Bacillota</taxon>
        <taxon>Clostridia</taxon>
        <taxon>Lachnospirales</taxon>
        <taxon>Lachnospiraceae</taxon>
        <taxon>Butyrivibrio</taxon>
    </lineage>
</organism>
<dbReference type="CDD" id="cd00077">
    <property type="entry name" value="HDc"/>
    <property type="match status" value="1"/>
</dbReference>
<evidence type="ECO:0000259" key="2">
    <source>
        <dbReference type="PROSITE" id="PS51832"/>
    </source>
</evidence>
<dbReference type="EMBL" id="CP017831">
    <property type="protein sequence ID" value="AOZ96416.1"/>
    <property type="molecule type" value="Genomic_DNA"/>
</dbReference>
<dbReference type="KEGG" id="bhu:bhn_I1383"/>
<keyword evidence="1" id="KW-0812">Transmembrane</keyword>
<dbReference type="SUPFAM" id="SSF109604">
    <property type="entry name" value="HD-domain/PDEase-like"/>
    <property type="match status" value="1"/>
</dbReference>
<keyword evidence="1" id="KW-0472">Membrane</keyword>
<accession>A0A1D9P1E1</accession>
<dbReference type="PANTHER" id="PTHR45228">
    <property type="entry name" value="CYCLIC DI-GMP PHOSPHODIESTERASE TM_0186-RELATED"/>
    <property type="match status" value="1"/>
</dbReference>
<sequence length="711" mass="80171">MKISISKSKYNVFCRILLINIGIVTNVLFAYFANKLKLPIFLDTTGTMIVASIGGIFPGILCGVVTNVFATVFYRANIYFGFINALVAIFTAWFFREEHYKRVKKITLFVISIGAMSGVTSALIQWFFLGNPQNTAIIDSIEAITDLAGVSDLISYILIEIFINIFDKAISITVALFIFYVVPEKIRLGIKNSAWRQKPLTVEETKELGKVSKDIKHSLSVRLTFMLFVCAISLTGIMCWVGIGLYYDNSKEERAESALNAASYAASFIDPYKIDDYIEKSEFSLEYTQTKLFINTIKTNAIGVDYLYIVKMTKDGYYYVFDADKEDGTSHKAGEFVPFDKELLPYVKGFLDGTEIGTIETDGLSGWVLTSYCPITDNNGICRGYACAGVSLEYMTRYMTKFIMRVVLIMSSFFILIFAFGMWMAGTLMVYPINSIEKSIEEFIEAGDDQKKLDAAVKKMRTINIQTEDELEKMYHIICDMALNQTEIIRNVRRISDSTMKMQDGLIITMADMVESRDSDTGAHVQKTSEYVRIISEGLYRKGYYPEKINPKFISNCVRSAPLHDIGKINISDKILNKPGKLTDEEFAIMKTHTTAGREIIEKTINTVKGESYLKEARNMAAYHHERWDGKGYPEGLHGEVIPLSARIMAVADVFDALTSPRVYKQAFSLDKALSIIKEESGKQFDPKCVEVLLDSLDEVKVVLGKYNHSV</sequence>
<proteinExistence type="predicted"/>
<dbReference type="Gene3D" id="1.10.3210.10">
    <property type="entry name" value="Hypothetical protein af1432"/>
    <property type="match status" value="1"/>
</dbReference>
<keyword evidence="4" id="KW-1185">Reference proteome</keyword>
<feature type="transmembrane region" description="Helical" evidence="1">
    <location>
        <begin position="107"/>
        <end position="129"/>
    </location>
</feature>
<feature type="transmembrane region" description="Helical" evidence="1">
    <location>
        <begin position="45"/>
        <end position="69"/>
    </location>
</feature>
<feature type="transmembrane region" description="Helical" evidence="1">
    <location>
        <begin position="76"/>
        <end position="95"/>
    </location>
</feature>
<keyword evidence="1" id="KW-1133">Transmembrane helix</keyword>
<evidence type="ECO:0000313" key="3">
    <source>
        <dbReference type="EMBL" id="AOZ96416.1"/>
    </source>
</evidence>
<name>A0A1D9P1E1_9FIRM</name>
<evidence type="ECO:0000256" key="1">
    <source>
        <dbReference type="SAM" id="Phobius"/>
    </source>
</evidence>